<dbReference type="Proteomes" id="UP000237682">
    <property type="component" value="Unassembled WGS sequence"/>
</dbReference>
<dbReference type="NCBIfam" id="TIGR01186">
    <property type="entry name" value="proV"/>
    <property type="match status" value="1"/>
</dbReference>
<dbReference type="PANTHER" id="PTHR43869">
    <property type="entry name" value="GLYCINE BETAINE/PROLINE BETAINE TRANSPORT SYSTEM ATP-BINDING PROTEIN PROV"/>
    <property type="match status" value="1"/>
</dbReference>
<dbReference type="PROSITE" id="PS50893">
    <property type="entry name" value="ABC_TRANSPORTER_2"/>
    <property type="match status" value="1"/>
</dbReference>
<dbReference type="RefSeq" id="WP_105862070.1">
    <property type="nucleotide sequence ID" value="NZ_PUEJ01000004.1"/>
</dbReference>
<dbReference type="SMART" id="SM00382">
    <property type="entry name" value="AAA"/>
    <property type="match status" value="1"/>
</dbReference>
<dbReference type="Gene3D" id="3.40.50.300">
    <property type="entry name" value="P-loop containing nucleotide triphosphate hydrolases"/>
    <property type="match status" value="1"/>
</dbReference>
<reference evidence="9 10" key="1">
    <citation type="submission" date="2018-02" db="EMBL/GenBank/DDBJ databases">
        <title>Whole genome sequencing of endophytic bacterium.</title>
        <authorList>
            <person name="Eedara R."/>
            <person name="Podile A.R."/>
        </authorList>
    </citation>
    <scope>NUCLEOTIDE SEQUENCE [LARGE SCALE GENOMIC DNA]</scope>
    <source>
        <strain evidence="9 10">RP1T</strain>
    </source>
</reference>
<keyword evidence="7" id="KW-0997">Cell inner membrane</keyword>
<dbReference type="GO" id="GO:0006865">
    <property type="term" value="P:amino acid transport"/>
    <property type="evidence" value="ECO:0007669"/>
    <property type="project" value="UniProtKB-UniRule"/>
</dbReference>
<evidence type="ECO:0000313" key="10">
    <source>
        <dbReference type="Proteomes" id="UP000237682"/>
    </source>
</evidence>
<comment type="subunit">
    <text evidence="6">The complex is probably composed of two ATP-binding proteins (TmoW), two transmembrane proteins (TmoV) and a solute-binding protein (TmoX).</text>
</comment>
<comment type="subcellular location">
    <subcellularLocation>
        <location evidence="7">Cell inner membrane</location>
        <topology evidence="7">Peripheral membrane protein</topology>
    </subcellularLocation>
</comment>
<gene>
    <name evidence="9" type="ORF">C5L14_10805</name>
</gene>
<evidence type="ECO:0000256" key="7">
    <source>
        <dbReference type="RuleBase" id="RU369116"/>
    </source>
</evidence>
<evidence type="ECO:0000259" key="8">
    <source>
        <dbReference type="PROSITE" id="PS50893"/>
    </source>
</evidence>
<dbReference type="InterPro" id="IPR005892">
    <property type="entry name" value="Gly-betaine_transp_ATP-bd"/>
</dbReference>
<evidence type="ECO:0000256" key="2">
    <source>
        <dbReference type="ARBA" id="ARBA00022448"/>
    </source>
</evidence>
<dbReference type="InterPro" id="IPR003439">
    <property type="entry name" value="ABC_transporter-like_ATP-bd"/>
</dbReference>
<evidence type="ECO:0000256" key="3">
    <source>
        <dbReference type="ARBA" id="ARBA00022741"/>
    </source>
</evidence>
<name>A0A2S9QCT5_9HYPH</name>
<evidence type="ECO:0000256" key="4">
    <source>
        <dbReference type="ARBA" id="ARBA00022840"/>
    </source>
</evidence>
<comment type="catalytic activity">
    <reaction evidence="5">
        <text>a quaternary ammonium(out) + ATP + H2O = a quaternary ammonium(in) + ADP + phosphate + H(+)</text>
        <dbReference type="Rhea" id="RHEA:11036"/>
        <dbReference type="ChEBI" id="CHEBI:15377"/>
        <dbReference type="ChEBI" id="CHEBI:15378"/>
        <dbReference type="ChEBI" id="CHEBI:30616"/>
        <dbReference type="ChEBI" id="CHEBI:35267"/>
        <dbReference type="ChEBI" id="CHEBI:43474"/>
        <dbReference type="ChEBI" id="CHEBI:456216"/>
        <dbReference type="EC" id="7.6.2.9"/>
    </reaction>
    <physiologicalReaction direction="left-to-right" evidence="5">
        <dbReference type="Rhea" id="RHEA:11037"/>
    </physiologicalReaction>
</comment>
<evidence type="ECO:0000256" key="1">
    <source>
        <dbReference type="ARBA" id="ARBA00005417"/>
    </source>
</evidence>
<keyword evidence="3 7" id="KW-0547">Nucleotide-binding</keyword>
<keyword evidence="10" id="KW-1185">Reference proteome</keyword>
<evidence type="ECO:0000256" key="5">
    <source>
        <dbReference type="ARBA" id="ARBA00051811"/>
    </source>
</evidence>
<comment type="subunit">
    <text evidence="7">The complex is probably composed of two ATP-binding proteins, two transmembrane proteins and a solute-binding protein.</text>
</comment>
<dbReference type="GO" id="GO:0006970">
    <property type="term" value="P:response to osmotic stress"/>
    <property type="evidence" value="ECO:0007669"/>
    <property type="project" value="UniProtKB-ARBA"/>
</dbReference>
<dbReference type="InterPro" id="IPR017871">
    <property type="entry name" value="ABC_transporter-like_CS"/>
</dbReference>
<keyword evidence="7" id="KW-1003">Cell membrane</keyword>
<dbReference type="OrthoDB" id="9802264at2"/>
<accession>A0A2S9QCT5</accession>
<comment type="similarity">
    <text evidence="1 7">Belongs to the ABC transporter superfamily.</text>
</comment>
<dbReference type="GO" id="GO:0005524">
    <property type="term" value="F:ATP binding"/>
    <property type="evidence" value="ECO:0007669"/>
    <property type="project" value="UniProtKB-UniRule"/>
</dbReference>
<dbReference type="AlphaFoldDB" id="A0A2S9QCT5"/>
<proteinExistence type="inferred from homology"/>
<dbReference type="InterPro" id="IPR003593">
    <property type="entry name" value="AAA+_ATPase"/>
</dbReference>
<protein>
    <recommendedName>
        <fullName evidence="7">Quaternary amine transport ATP-binding protein</fullName>
        <ecNumber evidence="7">7.6.2.9</ecNumber>
    </recommendedName>
</protein>
<dbReference type="Pfam" id="PF00005">
    <property type="entry name" value="ABC_tran"/>
    <property type="match status" value="1"/>
</dbReference>
<evidence type="ECO:0000256" key="6">
    <source>
        <dbReference type="ARBA" id="ARBA00061968"/>
    </source>
</evidence>
<keyword evidence="2 7" id="KW-0813">Transport</keyword>
<dbReference type="InterPro" id="IPR027417">
    <property type="entry name" value="P-loop_NTPase"/>
</dbReference>
<dbReference type="GO" id="GO:0031460">
    <property type="term" value="P:glycine betaine transport"/>
    <property type="evidence" value="ECO:0007669"/>
    <property type="project" value="InterPro"/>
</dbReference>
<keyword evidence="7" id="KW-0472">Membrane</keyword>
<dbReference type="GO" id="GO:0015418">
    <property type="term" value="F:ABC-type quaternary ammonium compound transporting activity"/>
    <property type="evidence" value="ECO:0007669"/>
    <property type="project" value="UniProtKB-EC"/>
</dbReference>
<feature type="domain" description="ABC transporter" evidence="8">
    <location>
        <begin position="19"/>
        <end position="278"/>
    </location>
</feature>
<dbReference type="GO" id="GO:0016887">
    <property type="term" value="F:ATP hydrolysis activity"/>
    <property type="evidence" value="ECO:0007669"/>
    <property type="project" value="UniProtKB-UniRule"/>
</dbReference>
<comment type="caution">
    <text evidence="9">The sequence shown here is derived from an EMBL/GenBank/DDBJ whole genome shotgun (WGS) entry which is preliminary data.</text>
</comment>
<evidence type="ECO:0000313" key="9">
    <source>
        <dbReference type="EMBL" id="PRH87130.1"/>
    </source>
</evidence>
<dbReference type="GO" id="GO:0005886">
    <property type="term" value="C:plasma membrane"/>
    <property type="evidence" value="ECO:0007669"/>
    <property type="project" value="UniProtKB-SubCell"/>
</dbReference>
<dbReference type="FunFam" id="3.40.50.300:FF:000201">
    <property type="entry name" value="Glycine betaine/L-proline ABC transporter ATP-binding protein"/>
    <property type="match status" value="1"/>
</dbReference>
<dbReference type="PANTHER" id="PTHR43869:SF1">
    <property type="entry name" value="GLYCINE BETAINE_PROLINE BETAINE TRANSPORT SYSTEM ATP-BINDING PROTEIN PROV"/>
    <property type="match status" value="1"/>
</dbReference>
<organism evidence="9 10">
    <name type="scientific">Labrys okinawensis</name>
    <dbReference type="NCBI Taxonomy" id="346911"/>
    <lineage>
        <taxon>Bacteria</taxon>
        <taxon>Pseudomonadati</taxon>
        <taxon>Pseudomonadota</taxon>
        <taxon>Alphaproteobacteria</taxon>
        <taxon>Hyphomicrobiales</taxon>
        <taxon>Xanthobacteraceae</taxon>
        <taxon>Labrys</taxon>
    </lineage>
</organism>
<dbReference type="InterPro" id="IPR051921">
    <property type="entry name" value="ABC_osmolyte_uptake_ATP-bind"/>
</dbReference>
<sequence>MQGATPSPGSDAATRAVKLACRDVWKVFGPNAARELARHGHRPTDEDLAKASLVAAVREASLTVHEGEIFIIMGLSGSGKSTLLRCLARLIEPTAGTVEFDGRDLLKASEAEMIELRRHKMGMVFQNFALLPHLSVIENVAFPLAVQGIAKAERLKRAQDMVDLVGLRGREGFYPRELSGGQQQRVGIARSLATKPELWFLDEPFSALDPLIRREMQDELVRLQKVLHKTIVFITHDFDEAIRLADRVAIMKDGAIIQTGTPEELVTRPATDYVAEFTRDVQRAKVVSARGLMRPPRQGSAYAGHLAPTDKVSSFAADVIAAAAPFAVRDPAGVLLGEVMPDAVLDILTGNDQRRNAA</sequence>
<dbReference type="CDD" id="cd03294">
    <property type="entry name" value="ABC_Pro_Gly_Betaine"/>
    <property type="match status" value="1"/>
</dbReference>
<dbReference type="PROSITE" id="PS00211">
    <property type="entry name" value="ABC_TRANSPORTER_1"/>
    <property type="match status" value="1"/>
</dbReference>
<dbReference type="EMBL" id="PUEJ01000004">
    <property type="protein sequence ID" value="PRH87130.1"/>
    <property type="molecule type" value="Genomic_DNA"/>
</dbReference>
<dbReference type="EC" id="7.6.2.9" evidence="7"/>
<keyword evidence="4 7" id="KW-0067">ATP-binding</keyword>
<dbReference type="SUPFAM" id="SSF52540">
    <property type="entry name" value="P-loop containing nucleoside triphosphate hydrolases"/>
    <property type="match status" value="1"/>
</dbReference>